<evidence type="ECO:0000313" key="2">
    <source>
        <dbReference type="EMBL" id="MBT1705425.1"/>
    </source>
</evidence>
<dbReference type="EMBL" id="JAHESD010000055">
    <property type="protein sequence ID" value="MBT1705425.1"/>
    <property type="molecule type" value="Genomic_DNA"/>
</dbReference>
<comment type="caution">
    <text evidence="2">The sequence shown here is derived from an EMBL/GenBank/DDBJ whole genome shotgun (WGS) entry which is preliminary data.</text>
</comment>
<accession>A0ABS5VX45</accession>
<evidence type="ECO:0000256" key="1">
    <source>
        <dbReference type="SAM" id="MobiDB-lite"/>
    </source>
</evidence>
<protein>
    <recommendedName>
        <fullName evidence="4">Natural product</fullName>
    </recommendedName>
</protein>
<name>A0ABS5VX45_9BACT</name>
<proteinExistence type="predicted"/>
<feature type="compositionally biased region" description="Polar residues" evidence="1">
    <location>
        <begin position="1"/>
        <end position="19"/>
    </location>
</feature>
<evidence type="ECO:0000313" key="3">
    <source>
        <dbReference type="Proteomes" id="UP000772618"/>
    </source>
</evidence>
<sequence>MKNYQQLGRTLNKNEQKNTFGGDDLEPAVSMICICTGNLNYNVSTTCVGSSATCTSNASATCGGAFVCYNSDIEEPIDQ</sequence>
<dbReference type="RefSeq" id="WP_254155372.1">
    <property type="nucleotide sequence ID" value="NZ_JAHESD010000055.1"/>
</dbReference>
<organism evidence="2 3">
    <name type="scientific">Chryseosolibacter indicus</name>
    <dbReference type="NCBI Taxonomy" id="2782351"/>
    <lineage>
        <taxon>Bacteria</taxon>
        <taxon>Pseudomonadati</taxon>
        <taxon>Bacteroidota</taxon>
        <taxon>Cytophagia</taxon>
        <taxon>Cytophagales</taxon>
        <taxon>Chryseotaleaceae</taxon>
        <taxon>Chryseosolibacter</taxon>
    </lineage>
</organism>
<gene>
    <name evidence="2" type="ORF">KK060_19195</name>
</gene>
<dbReference type="Proteomes" id="UP000772618">
    <property type="component" value="Unassembled WGS sequence"/>
</dbReference>
<keyword evidence="3" id="KW-1185">Reference proteome</keyword>
<reference evidence="2 3" key="1">
    <citation type="submission" date="2021-05" db="EMBL/GenBank/DDBJ databases">
        <title>A Polyphasic approach of four new species of the genus Ohtaekwangia: Ohtaekwangia histidinii sp. nov., Ohtaekwangia cretensis sp. nov., Ohtaekwangia indiensis sp. nov., Ohtaekwangia reichenbachii sp. nov. from diverse environment.</title>
        <authorList>
            <person name="Octaviana S."/>
        </authorList>
    </citation>
    <scope>NUCLEOTIDE SEQUENCE [LARGE SCALE GENOMIC DNA]</scope>
    <source>
        <strain evidence="2 3">PWU20</strain>
    </source>
</reference>
<evidence type="ECO:0008006" key="4">
    <source>
        <dbReference type="Google" id="ProtNLM"/>
    </source>
</evidence>
<feature type="region of interest" description="Disordered" evidence="1">
    <location>
        <begin position="1"/>
        <end position="21"/>
    </location>
</feature>